<feature type="active site" evidence="3">
    <location>
        <position position="201"/>
    </location>
</feature>
<evidence type="ECO:0000259" key="5">
    <source>
        <dbReference type="Pfam" id="PF14833"/>
    </source>
</evidence>
<name>A0A6L8W9J0_9PROT</name>
<evidence type="ECO:0000313" key="6">
    <source>
        <dbReference type="EMBL" id="MZR31771.1"/>
    </source>
</evidence>
<gene>
    <name evidence="6" type="ORF">GQE98_14135</name>
</gene>
<dbReference type="Gene3D" id="1.10.1040.10">
    <property type="entry name" value="N-(1-d-carboxylethyl)-l-norvaline Dehydrogenase, domain 2"/>
    <property type="match status" value="1"/>
</dbReference>
<proteinExistence type="predicted"/>
<accession>A0A6L8W9J0</accession>
<dbReference type="Pfam" id="PF14833">
    <property type="entry name" value="NAD_binding_11"/>
    <property type="match status" value="1"/>
</dbReference>
<feature type="domain" description="6-phosphogluconate dehydrogenase NADP-binding" evidence="4">
    <location>
        <begin position="36"/>
        <end position="192"/>
    </location>
</feature>
<keyword evidence="7" id="KW-1185">Reference proteome</keyword>
<dbReference type="SUPFAM" id="SSF48179">
    <property type="entry name" value="6-phosphogluconate dehydrogenase C-terminal domain-like"/>
    <property type="match status" value="1"/>
</dbReference>
<dbReference type="Proteomes" id="UP000476030">
    <property type="component" value="Unassembled WGS sequence"/>
</dbReference>
<evidence type="ECO:0000256" key="1">
    <source>
        <dbReference type="ARBA" id="ARBA00023002"/>
    </source>
</evidence>
<feature type="domain" description="3-hydroxyisobutyrate dehydrogenase-like NAD-binding" evidence="5">
    <location>
        <begin position="195"/>
        <end position="281"/>
    </location>
</feature>
<dbReference type="SUPFAM" id="SSF51735">
    <property type="entry name" value="NAD(P)-binding Rossmann-fold domains"/>
    <property type="match status" value="1"/>
</dbReference>
<dbReference type="GO" id="GO:0016616">
    <property type="term" value="F:oxidoreductase activity, acting on the CH-OH group of donors, NAD or NADP as acceptor"/>
    <property type="evidence" value="ECO:0007669"/>
    <property type="project" value="TreeGrafter"/>
</dbReference>
<dbReference type="InterPro" id="IPR015815">
    <property type="entry name" value="HIBADH-related"/>
</dbReference>
<dbReference type="AlphaFoldDB" id="A0A6L8W9J0"/>
<dbReference type="InterPro" id="IPR008927">
    <property type="entry name" value="6-PGluconate_DH-like_C_sf"/>
</dbReference>
<evidence type="ECO:0000313" key="7">
    <source>
        <dbReference type="Proteomes" id="UP000476030"/>
    </source>
</evidence>
<evidence type="ECO:0000259" key="4">
    <source>
        <dbReference type="Pfam" id="PF03446"/>
    </source>
</evidence>
<dbReference type="InterPro" id="IPR013328">
    <property type="entry name" value="6PGD_dom2"/>
</dbReference>
<dbReference type="Gene3D" id="3.40.50.720">
    <property type="entry name" value="NAD(P)-binding Rossmann-like Domain"/>
    <property type="match status" value="1"/>
</dbReference>
<protein>
    <submittedName>
        <fullName evidence="6">NAD-binding protein</fullName>
    </submittedName>
</protein>
<reference evidence="6 7" key="1">
    <citation type="submission" date="2019-12" db="EMBL/GenBank/DDBJ databases">
        <title>Snethiella sp. nov. sp. isolated from sea sand.</title>
        <authorList>
            <person name="Kim J."/>
            <person name="Jeong S.E."/>
            <person name="Jung H.S."/>
            <person name="Jeon C.O."/>
        </authorList>
    </citation>
    <scope>NUCLEOTIDE SEQUENCE [LARGE SCALE GENOMIC DNA]</scope>
    <source>
        <strain evidence="6 7">DP05</strain>
    </source>
</reference>
<keyword evidence="2" id="KW-0520">NAD</keyword>
<dbReference type="InterPro" id="IPR036291">
    <property type="entry name" value="NAD(P)-bd_dom_sf"/>
</dbReference>
<evidence type="ECO:0000256" key="3">
    <source>
        <dbReference type="PIRSR" id="PIRSR000103-1"/>
    </source>
</evidence>
<dbReference type="PANTHER" id="PTHR22981">
    <property type="entry name" value="3-HYDROXYISOBUTYRATE DEHYDROGENASE-RELATED"/>
    <property type="match status" value="1"/>
</dbReference>
<evidence type="ECO:0000256" key="2">
    <source>
        <dbReference type="ARBA" id="ARBA00023027"/>
    </source>
</evidence>
<dbReference type="GO" id="GO:0051287">
    <property type="term" value="F:NAD binding"/>
    <property type="evidence" value="ECO:0007669"/>
    <property type="project" value="InterPro"/>
</dbReference>
<dbReference type="PIRSF" id="PIRSF000103">
    <property type="entry name" value="HIBADH"/>
    <property type="match status" value="1"/>
</dbReference>
<organism evidence="6 7">
    <name type="scientific">Sneathiella litorea</name>
    <dbReference type="NCBI Taxonomy" id="2606216"/>
    <lineage>
        <taxon>Bacteria</taxon>
        <taxon>Pseudomonadati</taxon>
        <taxon>Pseudomonadota</taxon>
        <taxon>Alphaproteobacteria</taxon>
        <taxon>Sneathiellales</taxon>
        <taxon>Sneathiellaceae</taxon>
        <taxon>Sneathiella</taxon>
    </lineage>
</organism>
<keyword evidence="1" id="KW-0560">Oxidoreductase</keyword>
<dbReference type="InterPro" id="IPR006115">
    <property type="entry name" value="6PGDH_NADP-bd"/>
</dbReference>
<dbReference type="InterPro" id="IPR029154">
    <property type="entry name" value="HIBADH-like_NADP-bd"/>
</dbReference>
<dbReference type="GO" id="GO:0050661">
    <property type="term" value="F:NADP binding"/>
    <property type="evidence" value="ECO:0007669"/>
    <property type="project" value="InterPro"/>
</dbReference>
<dbReference type="EMBL" id="WTUW01000009">
    <property type="protein sequence ID" value="MZR31771.1"/>
    <property type="molecule type" value="Genomic_DNA"/>
</dbReference>
<dbReference type="Pfam" id="PF03446">
    <property type="entry name" value="NAD_binding_2"/>
    <property type="match status" value="1"/>
</dbReference>
<dbReference type="PANTHER" id="PTHR22981:SF7">
    <property type="entry name" value="3-HYDROXYISOBUTYRATE DEHYDROGENASE, MITOCHONDRIAL"/>
    <property type="match status" value="1"/>
</dbReference>
<comment type="caution">
    <text evidence="6">The sequence shown here is derived from an EMBL/GenBank/DDBJ whole genome shotgun (WGS) entry which is preliminary data.</text>
</comment>
<sequence length="304" mass="32998">MGVYSQAYILECGDVPFGWGYNFENCWGHAMATLPTIGVAGCGIMGLPMAKNLHKSGYDVFGYDVRPKSAFGDFSDHMLEDASTLAATCPIIFSVVRDWTQTKELCFGNKGLFTGAAYPEIFVVSSTLSPKMVFRLRKSLPQETTLIDAPMSGAPFSAIDGTLTFMLGGDKDVIARLMPAFKAMGSEINHLGTLGQGMMCKVLNNMLAASSVVAVREILKAADALDFPRNRLLEVASSSSGATWFGDNLDKISWAKEGYSLVNTIGILEKDVTALIDTMADFPELRINEFARSVIAELRNLPEE</sequence>